<dbReference type="AlphaFoldDB" id="A0A8H4QGL8"/>
<keyword evidence="2" id="KW-0479">Metal-binding</keyword>
<gene>
    <name evidence="3" type="ORF">G7Y89_g15765</name>
</gene>
<dbReference type="EMBL" id="JAAMPI010002674">
    <property type="protein sequence ID" value="KAF4610356.1"/>
    <property type="molecule type" value="Genomic_DNA"/>
</dbReference>
<feature type="binding site" evidence="2">
    <location>
        <position position="76"/>
    </location>
    <ligand>
        <name>a divalent metal cation</name>
        <dbReference type="ChEBI" id="CHEBI:60240"/>
        <label>1</label>
    </ligand>
</feature>
<dbReference type="SUPFAM" id="SSF102705">
    <property type="entry name" value="NIF3 (NGG1p interacting factor 3)-like"/>
    <property type="match status" value="1"/>
</dbReference>
<feature type="binding site" evidence="2">
    <location>
        <position position="114"/>
    </location>
    <ligand>
        <name>a divalent metal cation</name>
        <dbReference type="ChEBI" id="CHEBI:60240"/>
        <label>1</label>
    </ligand>
</feature>
<evidence type="ECO:0000313" key="3">
    <source>
        <dbReference type="EMBL" id="KAF4610356.1"/>
    </source>
</evidence>
<accession>A0A8H4QGL8</accession>
<keyword evidence="4" id="KW-1185">Reference proteome</keyword>
<protein>
    <submittedName>
        <fullName evidence="3">Uncharacterized protein</fullName>
    </submittedName>
</protein>
<dbReference type="PANTHER" id="PTHR13799">
    <property type="entry name" value="NGG1 INTERACTING FACTOR 3"/>
    <property type="match status" value="1"/>
</dbReference>
<dbReference type="PANTHER" id="PTHR13799:SF13">
    <property type="entry name" value="NIF3-LIKE PROTEIN 1"/>
    <property type="match status" value="1"/>
</dbReference>
<dbReference type="FunFam" id="3.40.1390.30:FF:000001">
    <property type="entry name" value="GTP cyclohydrolase 1 type 2"/>
    <property type="match status" value="1"/>
</dbReference>
<comment type="similarity">
    <text evidence="1">Belongs to the GTP cyclohydrolase I type 2/NIF3 family.</text>
</comment>
<evidence type="ECO:0000256" key="1">
    <source>
        <dbReference type="ARBA" id="ARBA00006964"/>
    </source>
</evidence>
<proteinExistence type="inferred from homology"/>
<name>A0A8H4QGL8_9HELO</name>
<dbReference type="Gene3D" id="3.40.1390.30">
    <property type="entry name" value="NIF3 (NGG1p interacting factor 3)-like"/>
    <property type="match status" value="1"/>
</dbReference>
<dbReference type="InterPro" id="IPR002678">
    <property type="entry name" value="DUF34/NIF3"/>
</dbReference>
<sequence length="311" mass="33422">MATPTIAPFSKVVIEAVKKLFPEELADKSFDNTGLLLEAPYRPGHLEKSALITVDLTKAVADEAIARRDCIIIAYHPIIFRPLKSITLSNTQQSTLLRLAQEGISVYSPHTAVDAALGGLNDWLADGISSPGQAIRSVITPITNPPVGYEGTGYGRIVRFNAPQKLGDLVAKISAQLGPLSGVSVATPQSVPSGEKSKMEIFSVGICAGSGGSMLAGLDVDLLFTGELSHHEALAATEKGKCVITTFHSNSERAYFRKMMQPMLVKTVKVNILDMARRGEWTEPPENGFDIAVSEVDCDPFEIITGDLESW</sequence>
<evidence type="ECO:0000313" key="4">
    <source>
        <dbReference type="Proteomes" id="UP000566819"/>
    </source>
</evidence>
<feature type="binding site" evidence="2">
    <location>
        <position position="248"/>
    </location>
    <ligand>
        <name>a divalent metal cation</name>
        <dbReference type="ChEBI" id="CHEBI:60240"/>
        <label>1</label>
    </ligand>
</feature>
<dbReference type="Pfam" id="PF01784">
    <property type="entry name" value="DUF34_NIF3"/>
    <property type="match status" value="1"/>
</dbReference>
<dbReference type="OrthoDB" id="3345469at2759"/>
<dbReference type="GO" id="GO:0046872">
    <property type="term" value="F:metal ion binding"/>
    <property type="evidence" value="ECO:0007669"/>
    <property type="project" value="UniProtKB-KW"/>
</dbReference>
<organism evidence="3 4">
    <name type="scientific">Cudoniella acicularis</name>
    <dbReference type="NCBI Taxonomy" id="354080"/>
    <lineage>
        <taxon>Eukaryota</taxon>
        <taxon>Fungi</taxon>
        <taxon>Dikarya</taxon>
        <taxon>Ascomycota</taxon>
        <taxon>Pezizomycotina</taxon>
        <taxon>Leotiomycetes</taxon>
        <taxon>Helotiales</taxon>
        <taxon>Tricladiaceae</taxon>
        <taxon>Cudoniella</taxon>
    </lineage>
</organism>
<evidence type="ECO:0000256" key="2">
    <source>
        <dbReference type="PIRSR" id="PIRSR602678-1"/>
    </source>
</evidence>
<dbReference type="Proteomes" id="UP000566819">
    <property type="component" value="Unassembled WGS sequence"/>
</dbReference>
<reference evidence="3 4" key="1">
    <citation type="submission" date="2020-03" db="EMBL/GenBank/DDBJ databases">
        <title>Draft Genome Sequence of Cudoniella acicularis.</title>
        <authorList>
            <person name="Buettner E."/>
            <person name="Kellner H."/>
        </authorList>
    </citation>
    <scope>NUCLEOTIDE SEQUENCE [LARGE SCALE GENOMIC DNA]</scope>
    <source>
        <strain evidence="3 4">DSM 108380</strain>
    </source>
</reference>
<dbReference type="NCBIfam" id="TIGR00486">
    <property type="entry name" value="YbgI_SA1388"/>
    <property type="match status" value="1"/>
</dbReference>
<dbReference type="InterPro" id="IPR036069">
    <property type="entry name" value="DUF34/NIF3_sf"/>
</dbReference>
<feature type="binding site" evidence="2">
    <location>
        <position position="252"/>
    </location>
    <ligand>
        <name>a divalent metal cation</name>
        <dbReference type="ChEBI" id="CHEBI:60240"/>
        <label>1</label>
    </ligand>
</feature>
<comment type="caution">
    <text evidence="3">The sequence shown here is derived from an EMBL/GenBank/DDBJ whole genome shotgun (WGS) entry which is preliminary data.</text>
</comment>
<dbReference type="GO" id="GO:0005739">
    <property type="term" value="C:mitochondrion"/>
    <property type="evidence" value="ECO:0007669"/>
    <property type="project" value="TreeGrafter"/>
</dbReference>